<organism evidence="4 5">
    <name type="scientific">Mycena sanguinolenta</name>
    <dbReference type="NCBI Taxonomy" id="230812"/>
    <lineage>
        <taxon>Eukaryota</taxon>
        <taxon>Fungi</taxon>
        <taxon>Dikarya</taxon>
        <taxon>Basidiomycota</taxon>
        <taxon>Agaricomycotina</taxon>
        <taxon>Agaricomycetes</taxon>
        <taxon>Agaricomycetidae</taxon>
        <taxon>Agaricales</taxon>
        <taxon>Marasmiineae</taxon>
        <taxon>Mycenaceae</taxon>
        <taxon>Mycena</taxon>
    </lineage>
</organism>
<evidence type="ECO:0000259" key="3">
    <source>
        <dbReference type="Pfam" id="PF13383"/>
    </source>
</evidence>
<gene>
    <name evidence="4" type="ORF">MSAN_00880000</name>
</gene>
<dbReference type="EMBL" id="JACAZH010000005">
    <property type="protein sequence ID" value="KAF7368137.1"/>
    <property type="molecule type" value="Genomic_DNA"/>
</dbReference>
<sequence length="582" mass="64809">MSQHPLAQHPRYLVLLSTILLGTVYLLYEAHVAAPKMQYRDLLPVTTNLSTTDSSSCRVDILPGGTTHLALTMQGSERRYQRMVDIREKFLVETGVIPNTAFSDWRSIPWDFFIPEFTCPFPMYRVGTVAEGGKWVCGLERVLLGRPNCIVYSLNNNSAAYSSFEVDMLQRSPGCQIHAFDFNPRPATLSKWAKWPWGDTTDLDTDEVGSRVHFSTHALANPTLRTRGSRSLKEVMKERGHEWIDILKIELNGAEFPTLLSIIAEYGGGKEPPTLRPACGDDPGLTLRRNDNHGPIPSMVAAPRMRRSPPGVLRARYDGCEQSAPGPWAFVLDVHQCPGHARVGGRYLAGIPLVGVGQGWDCVSVTVGLCVHKIGYPSTVPRKIHVCTNFSRAPTNPCQNIALQKILVRFAVQRMMVCFNGLLDGSNSKRGKGAEYSIIRWLPNEILWAIISEASRSDVVALCKTSRLMRNMATPLLYRAMELSTDTQIDAFPRTLKSPAASAPFCPCVRDFRIININLVSSLRIDFSRLHRLELLSPSAEFTNLLSIGYLPNLASFRWIVKCPGSATMLANFVHRYPTLAI</sequence>
<dbReference type="AlphaFoldDB" id="A0A8H6Z018"/>
<dbReference type="Pfam" id="PF13383">
    <property type="entry name" value="Methyltransf_22"/>
    <property type="match status" value="1"/>
</dbReference>
<protein>
    <recommendedName>
        <fullName evidence="3">Methyltransferase domain-containing protein</fullName>
    </recommendedName>
</protein>
<dbReference type="PANTHER" id="PTHR32026:SF10">
    <property type="entry name" value="METHYLTRANSFERASE-LIKE PROTEIN 24-RELATED"/>
    <property type="match status" value="1"/>
</dbReference>
<evidence type="ECO:0000256" key="1">
    <source>
        <dbReference type="SAM" id="MobiDB-lite"/>
    </source>
</evidence>
<accession>A0A8H6Z018</accession>
<dbReference type="PANTHER" id="PTHR32026">
    <property type="entry name" value="METHYLTRANSFERASE-LIKE PROTEIN 24"/>
    <property type="match status" value="1"/>
</dbReference>
<dbReference type="InterPro" id="IPR026913">
    <property type="entry name" value="METTL24"/>
</dbReference>
<evidence type="ECO:0000313" key="5">
    <source>
        <dbReference type="Proteomes" id="UP000623467"/>
    </source>
</evidence>
<dbReference type="Proteomes" id="UP000623467">
    <property type="component" value="Unassembled WGS sequence"/>
</dbReference>
<reference evidence="4" key="1">
    <citation type="submission" date="2020-05" db="EMBL/GenBank/DDBJ databases">
        <title>Mycena genomes resolve the evolution of fungal bioluminescence.</title>
        <authorList>
            <person name="Tsai I.J."/>
        </authorList>
    </citation>
    <scope>NUCLEOTIDE SEQUENCE</scope>
    <source>
        <strain evidence="4">160909Yilan</strain>
    </source>
</reference>
<dbReference type="OrthoDB" id="10006218at2759"/>
<evidence type="ECO:0000256" key="2">
    <source>
        <dbReference type="SAM" id="Phobius"/>
    </source>
</evidence>
<feature type="domain" description="Methyltransferase" evidence="3">
    <location>
        <begin position="104"/>
        <end position="256"/>
    </location>
</feature>
<name>A0A8H6Z018_9AGAR</name>
<keyword evidence="2" id="KW-1133">Transmembrane helix</keyword>
<evidence type="ECO:0000313" key="4">
    <source>
        <dbReference type="EMBL" id="KAF7368137.1"/>
    </source>
</evidence>
<feature type="region of interest" description="Disordered" evidence="1">
    <location>
        <begin position="284"/>
        <end position="304"/>
    </location>
</feature>
<comment type="caution">
    <text evidence="4">The sequence shown here is derived from an EMBL/GenBank/DDBJ whole genome shotgun (WGS) entry which is preliminary data.</text>
</comment>
<keyword evidence="2" id="KW-0812">Transmembrane</keyword>
<dbReference type="InterPro" id="IPR025714">
    <property type="entry name" value="Methyltranfer_dom"/>
</dbReference>
<proteinExistence type="predicted"/>
<keyword evidence="2" id="KW-0472">Membrane</keyword>
<feature type="transmembrane region" description="Helical" evidence="2">
    <location>
        <begin position="12"/>
        <end position="28"/>
    </location>
</feature>
<keyword evidence="5" id="KW-1185">Reference proteome</keyword>